<dbReference type="KEGG" id="stac:ABII15_34260"/>
<dbReference type="EMBL" id="CP159534">
    <property type="protein sequence ID" value="XCJ74727.1"/>
    <property type="molecule type" value="Genomic_DNA"/>
</dbReference>
<sequence>MYVYGALICLCIAIGTVIGLRRRSATDGILVTLATATAIASLASLRYLEIAVLWMLGTPAAGVKLLGLLCLTPAPWVLASGHRTWNPTVCADAVATAVLLGTRTTSFPFPSVYIAAVLSAVTRTAAIELPRHKTDTQARHDESRQPR</sequence>
<name>A0AAU8J2I2_9ACTN</name>
<evidence type="ECO:0000313" key="2">
    <source>
        <dbReference type="EMBL" id="XCJ74727.1"/>
    </source>
</evidence>
<proteinExistence type="predicted"/>
<keyword evidence="1" id="KW-1133">Transmembrane helix</keyword>
<evidence type="ECO:0008006" key="3">
    <source>
        <dbReference type="Google" id="ProtNLM"/>
    </source>
</evidence>
<accession>A0AAU8J2I2</accession>
<keyword evidence="1" id="KW-0472">Membrane</keyword>
<evidence type="ECO:0000256" key="1">
    <source>
        <dbReference type="SAM" id="Phobius"/>
    </source>
</evidence>
<keyword evidence="1" id="KW-0812">Transmembrane</keyword>
<reference evidence="2" key="1">
    <citation type="submission" date="2024-06" db="EMBL/GenBank/DDBJ databases">
        <title>Streptomyces sp. strain HUAS MG91 genome sequences.</title>
        <authorList>
            <person name="Mo P."/>
        </authorList>
    </citation>
    <scope>NUCLEOTIDE SEQUENCE</scope>
    <source>
        <strain evidence="2">HUAS MG91</strain>
    </source>
</reference>
<dbReference type="RefSeq" id="WP_353946164.1">
    <property type="nucleotide sequence ID" value="NZ_CP159534.1"/>
</dbReference>
<dbReference type="AlphaFoldDB" id="A0AAU8J2I2"/>
<gene>
    <name evidence="2" type="ORF">ABII15_34260</name>
</gene>
<organism evidence="2">
    <name type="scientific">Streptomyces tabacisoli</name>
    <dbReference type="NCBI Taxonomy" id="3156398"/>
    <lineage>
        <taxon>Bacteria</taxon>
        <taxon>Bacillati</taxon>
        <taxon>Actinomycetota</taxon>
        <taxon>Actinomycetes</taxon>
        <taxon>Kitasatosporales</taxon>
        <taxon>Streptomycetaceae</taxon>
        <taxon>Streptomyces</taxon>
    </lineage>
</organism>
<feature type="transmembrane region" description="Helical" evidence="1">
    <location>
        <begin position="29"/>
        <end position="48"/>
    </location>
</feature>
<protein>
    <recommendedName>
        <fullName evidence="3">Integral membrane protein</fullName>
    </recommendedName>
</protein>